<proteinExistence type="predicted"/>
<protein>
    <submittedName>
        <fullName evidence="1">Uncharacterized protein</fullName>
    </submittedName>
</protein>
<gene>
    <name evidence="1" type="ORF">MM415B01415_0004</name>
</gene>
<accession>A0A6M3IN76</accession>
<name>A0A6M3IN76_9ZZZZ</name>
<reference evidence="1" key="1">
    <citation type="submission" date="2020-03" db="EMBL/GenBank/DDBJ databases">
        <title>The deep terrestrial virosphere.</title>
        <authorList>
            <person name="Holmfeldt K."/>
            <person name="Nilsson E."/>
            <person name="Simone D."/>
            <person name="Lopez-Fernandez M."/>
            <person name="Wu X."/>
            <person name="de Brujin I."/>
            <person name="Lundin D."/>
            <person name="Andersson A."/>
            <person name="Bertilsson S."/>
            <person name="Dopson M."/>
        </authorList>
    </citation>
    <scope>NUCLEOTIDE SEQUENCE</scope>
    <source>
        <strain evidence="1">MM415B01415</strain>
    </source>
</reference>
<organism evidence="1">
    <name type="scientific">viral metagenome</name>
    <dbReference type="NCBI Taxonomy" id="1070528"/>
    <lineage>
        <taxon>unclassified sequences</taxon>
        <taxon>metagenomes</taxon>
        <taxon>organismal metagenomes</taxon>
    </lineage>
</organism>
<evidence type="ECO:0000313" key="1">
    <source>
        <dbReference type="EMBL" id="QJA58701.1"/>
    </source>
</evidence>
<dbReference type="AlphaFoldDB" id="A0A6M3IN76"/>
<sequence length="54" mass="6421">MHKRKVSIWNTYVYRTLGTFKFSECVSKITPFKNPSKVQRALREFASARVERNN</sequence>
<dbReference type="EMBL" id="MT141336">
    <property type="protein sequence ID" value="QJA58701.1"/>
    <property type="molecule type" value="Genomic_DNA"/>
</dbReference>